<dbReference type="Proteomes" id="UP001160483">
    <property type="component" value="Unassembled WGS sequence"/>
</dbReference>
<dbReference type="SUPFAM" id="SSF118215">
    <property type="entry name" value="Proton glutamate symport protein"/>
    <property type="match status" value="1"/>
</dbReference>
<evidence type="ECO:0000256" key="1">
    <source>
        <dbReference type="ARBA" id="ARBA00004651"/>
    </source>
</evidence>
<feature type="transmembrane region" description="Helical" evidence="7">
    <location>
        <begin position="341"/>
        <end position="363"/>
    </location>
</feature>
<feature type="transmembrane region" description="Helical" evidence="7">
    <location>
        <begin position="268"/>
        <end position="288"/>
    </location>
</feature>
<reference evidence="8 10" key="1">
    <citation type="submission" date="2021-11" db="EMBL/GenBank/DDBJ databases">
        <authorList>
            <person name="Islam A."/>
            <person name="Islam S."/>
            <person name="Flora M.S."/>
            <person name="Rahman M."/>
            <person name="Ziaur R.M."/>
            <person name="Epstein J.H."/>
            <person name="Hassan M."/>
            <person name="Klassen M."/>
            <person name="Woodard K."/>
            <person name="Webb A."/>
            <person name="Webby R.J."/>
            <person name="El Zowalaty M.E."/>
        </authorList>
    </citation>
    <scope>NUCLEOTIDE SEQUENCE</scope>
    <source>
        <strain evidence="9">Pbs1</strain>
        <strain evidence="8">Pbs3</strain>
    </source>
</reference>
<dbReference type="InterPro" id="IPR036458">
    <property type="entry name" value="Na:dicarbo_symporter_sf"/>
</dbReference>
<evidence type="ECO:0000256" key="4">
    <source>
        <dbReference type="ARBA" id="ARBA00022692"/>
    </source>
</evidence>
<dbReference type="PRINTS" id="PR00173">
    <property type="entry name" value="EDTRNSPORT"/>
</dbReference>
<dbReference type="PANTHER" id="PTHR42865:SF7">
    <property type="entry name" value="PROTON_GLUTAMATE-ASPARTATE SYMPORTER"/>
    <property type="match status" value="1"/>
</dbReference>
<gene>
    <name evidence="9" type="ORF">PBS001_LOCUS4800</name>
    <name evidence="8" type="ORF">PBS003_LOCUS28</name>
</gene>
<evidence type="ECO:0000256" key="3">
    <source>
        <dbReference type="ARBA" id="ARBA00022475"/>
    </source>
</evidence>
<keyword evidence="5 7" id="KW-1133">Transmembrane helix</keyword>
<dbReference type="EMBL" id="CAKLCB010000258">
    <property type="protein sequence ID" value="CAH0518223.1"/>
    <property type="molecule type" value="Genomic_DNA"/>
</dbReference>
<comment type="subcellular location">
    <subcellularLocation>
        <location evidence="1">Cell membrane</location>
        <topology evidence="1">Multi-pass membrane protein</topology>
    </subcellularLocation>
    <subcellularLocation>
        <location evidence="7">Membrane</location>
        <topology evidence="7">Multi-pass membrane protein</topology>
    </subcellularLocation>
</comment>
<evidence type="ECO:0000313" key="10">
    <source>
        <dbReference type="Proteomes" id="UP001158986"/>
    </source>
</evidence>
<dbReference type="EMBL" id="CAKKTJ010000001">
    <property type="protein sequence ID" value="CAH0473119.1"/>
    <property type="molecule type" value="Genomic_DNA"/>
</dbReference>
<evidence type="ECO:0000313" key="11">
    <source>
        <dbReference type="Proteomes" id="UP001160483"/>
    </source>
</evidence>
<keyword evidence="7" id="KW-0769">Symport</keyword>
<evidence type="ECO:0000256" key="2">
    <source>
        <dbReference type="ARBA" id="ARBA00022448"/>
    </source>
</evidence>
<evidence type="ECO:0000313" key="8">
    <source>
        <dbReference type="EMBL" id="CAH0473119.1"/>
    </source>
</evidence>
<dbReference type="Pfam" id="PF00375">
    <property type="entry name" value="SDF"/>
    <property type="match status" value="1"/>
</dbReference>
<keyword evidence="6 7" id="KW-0472">Membrane</keyword>
<feature type="transmembrane region" description="Helical" evidence="7">
    <location>
        <begin position="80"/>
        <end position="107"/>
    </location>
</feature>
<comment type="caution">
    <text evidence="8">The sequence shown here is derived from an EMBL/GenBank/DDBJ whole genome shotgun (WGS) entry which is preliminary data.</text>
</comment>
<feature type="transmembrane region" description="Helical" evidence="7">
    <location>
        <begin position="370"/>
        <end position="397"/>
    </location>
</feature>
<feature type="transmembrane region" description="Helical" evidence="7">
    <location>
        <begin position="199"/>
        <end position="218"/>
    </location>
</feature>
<dbReference type="PANTHER" id="PTHR42865">
    <property type="entry name" value="PROTON/GLUTAMATE-ASPARTATE SYMPORTER"/>
    <property type="match status" value="1"/>
</dbReference>
<keyword evidence="10" id="KW-1185">Reference proteome</keyword>
<dbReference type="GO" id="GO:0015293">
    <property type="term" value="F:symporter activity"/>
    <property type="evidence" value="ECO:0007669"/>
    <property type="project" value="UniProtKB-UniRule"/>
</dbReference>
<organism evidence="8 11">
    <name type="scientific">Peronospora belbahrii</name>
    <dbReference type="NCBI Taxonomy" id="622444"/>
    <lineage>
        <taxon>Eukaryota</taxon>
        <taxon>Sar</taxon>
        <taxon>Stramenopiles</taxon>
        <taxon>Oomycota</taxon>
        <taxon>Peronosporomycetes</taxon>
        <taxon>Peronosporales</taxon>
        <taxon>Peronosporaceae</taxon>
        <taxon>Peronospora</taxon>
    </lineage>
</organism>
<feature type="transmembrane region" description="Helical" evidence="7">
    <location>
        <begin position="417"/>
        <end position="436"/>
    </location>
</feature>
<sequence length="538" mass="56529">MATLRLLPLFLGLFCGVFLSLGVTVSGFRSAVAVRWLLWFPGNLLLQTFAGITLPLMTLHATITGSHVQLSFHWLKVAGVTLMICALATVFASGLGTILAVALQSIIPTLAHVWGIPLLGPAVAFECPKNVTSGFVELQSDGKLACSANATTFVLDDVARTFVTASVTQTASGISEQVANVSESLFPGSLLDSFIGGDVLGLLVCGLALGAALTGSFVEEKRQEREDGHHLYDEELEQIQESMILQLVAQAEAAGCCVLSWLHTYLPVSVAFMISSVLLQPSAVPYLFTSGDGTAVAAALALIAVLLLALVLDVVVVILLATLCTRSNPFAFLEHLLPAQLLALSSGSSFVALPATVSAVAASKRVSPSLAFIVCSASTVLNQTGTALYLSVSTLFVLSASSPVMNEDEMITSHSTYSIAAMVFTNVLVTIVISPLPGGSKTAALATTLSVVFGVSAELRAVLVAFLAALEWITGPCVACVNITNNALIALIIAHYFEVKLVAETETGCDRSGAMTHESPSSDLRQQRVQYMEHENRA</sequence>
<dbReference type="Gene3D" id="1.10.3860.10">
    <property type="entry name" value="Sodium:dicarboxylate symporter"/>
    <property type="match status" value="1"/>
</dbReference>
<evidence type="ECO:0000256" key="6">
    <source>
        <dbReference type="ARBA" id="ARBA00023136"/>
    </source>
</evidence>
<name>A0AAU9KH85_9STRA</name>
<dbReference type="GO" id="GO:0005886">
    <property type="term" value="C:plasma membrane"/>
    <property type="evidence" value="ECO:0007669"/>
    <property type="project" value="UniProtKB-SubCell"/>
</dbReference>
<keyword evidence="2 7" id="KW-0813">Transport</keyword>
<keyword evidence="3" id="KW-1003">Cell membrane</keyword>
<feature type="transmembrane region" description="Helical" evidence="7">
    <location>
        <begin position="295"/>
        <end position="321"/>
    </location>
</feature>
<dbReference type="Proteomes" id="UP001158986">
    <property type="component" value="Unassembled WGS sequence"/>
</dbReference>
<evidence type="ECO:0000256" key="5">
    <source>
        <dbReference type="ARBA" id="ARBA00022989"/>
    </source>
</evidence>
<keyword evidence="4 7" id="KW-0812">Transmembrane</keyword>
<feature type="transmembrane region" description="Helical" evidence="7">
    <location>
        <begin position="38"/>
        <end position="59"/>
    </location>
</feature>
<dbReference type="InterPro" id="IPR001991">
    <property type="entry name" value="Na-dicarboxylate_symporter"/>
</dbReference>
<accession>A0AAU9KH85</accession>
<evidence type="ECO:0000256" key="7">
    <source>
        <dbReference type="RuleBase" id="RU361216"/>
    </source>
</evidence>
<evidence type="ECO:0000313" key="9">
    <source>
        <dbReference type="EMBL" id="CAH0518223.1"/>
    </source>
</evidence>
<proteinExistence type="inferred from homology"/>
<dbReference type="AlphaFoldDB" id="A0AAU9KH85"/>
<protein>
    <recommendedName>
        <fullName evidence="7">Amino acid transporter</fullName>
    </recommendedName>
</protein>
<comment type="similarity">
    <text evidence="7">Belongs to the dicarboxylate/amino acid:cation symporter (DAACS) (TC 2.A.23) family.</text>
</comment>